<feature type="region of interest" description="Disordered" evidence="1">
    <location>
        <begin position="1"/>
        <end position="22"/>
    </location>
</feature>
<evidence type="ECO:0000313" key="2">
    <source>
        <dbReference type="EMBL" id="CAG8748768.1"/>
    </source>
</evidence>
<dbReference type="EMBL" id="CAJVQA010017434">
    <property type="protein sequence ID" value="CAG8748768.1"/>
    <property type="molecule type" value="Genomic_DNA"/>
</dbReference>
<feature type="compositionally biased region" description="Low complexity" evidence="1">
    <location>
        <begin position="46"/>
        <end position="59"/>
    </location>
</feature>
<protein>
    <submittedName>
        <fullName evidence="2">15570_t:CDS:1</fullName>
    </submittedName>
</protein>
<proteinExistence type="predicted"/>
<keyword evidence="3" id="KW-1185">Reference proteome</keyword>
<feature type="compositionally biased region" description="Polar residues" evidence="1">
    <location>
        <begin position="1"/>
        <end position="15"/>
    </location>
</feature>
<evidence type="ECO:0000313" key="3">
    <source>
        <dbReference type="Proteomes" id="UP000789759"/>
    </source>
</evidence>
<name>A0A9N9NP40_9GLOM</name>
<gene>
    <name evidence="2" type="ORF">CPELLU_LOCUS14569</name>
</gene>
<dbReference type="AlphaFoldDB" id="A0A9N9NP40"/>
<accession>A0A9N9NP40</accession>
<evidence type="ECO:0000256" key="1">
    <source>
        <dbReference type="SAM" id="MobiDB-lite"/>
    </source>
</evidence>
<organism evidence="2 3">
    <name type="scientific">Cetraspora pellucida</name>
    <dbReference type="NCBI Taxonomy" id="1433469"/>
    <lineage>
        <taxon>Eukaryota</taxon>
        <taxon>Fungi</taxon>
        <taxon>Fungi incertae sedis</taxon>
        <taxon>Mucoromycota</taxon>
        <taxon>Glomeromycotina</taxon>
        <taxon>Glomeromycetes</taxon>
        <taxon>Diversisporales</taxon>
        <taxon>Gigasporaceae</taxon>
        <taxon>Cetraspora</taxon>
    </lineage>
</organism>
<reference evidence="2" key="1">
    <citation type="submission" date="2021-06" db="EMBL/GenBank/DDBJ databases">
        <authorList>
            <person name="Kallberg Y."/>
            <person name="Tangrot J."/>
            <person name="Rosling A."/>
        </authorList>
    </citation>
    <scope>NUCLEOTIDE SEQUENCE</scope>
    <source>
        <strain evidence="2">FL966</strain>
    </source>
</reference>
<dbReference type="Proteomes" id="UP000789759">
    <property type="component" value="Unassembled WGS sequence"/>
</dbReference>
<sequence>MQSNIVEIKNPQLSKTKTKSNRYKQCNEYGHNIRSCEKKLNKSELENSSTNSELDNNENIVIKQRAESSSNSSESENNEDLMQK</sequence>
<comment type="caution">
    <text evidence="2">The sequence shown here is derived from an EMBL/GenBank/DDBJ whole genome shotgun (WGS) entry which is preliminary data.</text>
</comment>
<feature type="region of interest" description="Disordered" evidence="1">
    <location>
        <begin position="44"/>
        <end position="84"/>
    </location>
</feature>